<dbReference type="EMBL" id="LS483458">
    <property type="protein sequence ID" value="SQH97669.1"/>
    <property type="molecule type" value="Genomic_DNA"/>
</dbReference>
<evidence type="ECO:0000256" key="10">
    <source>
        <dbReference type="ARBA" id="ARBA00035861"/>
    </source>
</evidence>
<dbReference type="InterPro" id="IPR020476">
    <property type="entry name" value="Nudix_hydrolase"/>
</dbReference>
<proteinExistence type="inferred from homology"/>
<evidence type="ECO:0000256" key="17">
    <source>
        <dbReference type="RuleBase" id="RU003476"/>
    </source>
</evidence>
<keyword evidence="7 17" id="KW-0378">Hydrolase</keyword>
<dbReference type="PANTHER" id="PTHR47707">
    <property type="entry name" value="8-OXO-DGTP DIPHOSPHATASE"/>
    <property type="match status" value="1"/>
</dbReference>
<evidence type="ECO:0000256" key="3">
    <source>
        <dbReference type="ARBA" id="ARBA00022457"/>
    </source>
</evidence>
<dbReference type="AlphaFoldDB" id="A0A2X4R626"/>
<dbReference type="Proteomes" id="UP000248808">
    <property type="component" value="Chromosome 1"/>
</dbReference>
<protein>
    <recommendedName>
        <fullName evidence="13">8-oxo-dGTP diphosphatase</fullName>
        <ecNumber evidence="12">3.6.1.55</ecNumber>
    </recommendedName>
    <alternativeName>
        <fullName evidence="16">7,8-dihydro-8-oxoguanine-triphosphatase</fullName>
    </alternativeName>
    <alternativeName>
        <fullName evidence="15">Mutator protein MutT</fullName>
    </alternativeName>
    <alternativeName>
        <fullName evidence="14">dGTP pyrophosphohydrolase</fullName>
    </alternativeName>
</protein>
<dbReference type="Gene3D" id="3.90.79.10">
    <property type="entry name" value="Nucleoside Triphosphate Pyrophosphohydrolase"/>
    <property type="match status" value="1"/>
</dbReference>
<evidence type="ECO:0000256" key="6">
    <source>
        <dbReference type="ARBA" id="ARBA00022763"/>
    </source>
</evidence>
<dbReference type="RefSeq" id="WP_111696905.1">
    <property type="nucleotide sequence ID" value="NZ_LS483458.1"/>
</dbReference>
<dbReference type="CDD" id="cd03425">
    <property type="entry name" value="NUDIX_MutT_NudA_like"/>
    <property type="match status" value="1"/>
</dbReference>
<evidence type="ECO:0000256" key="2">
    <source>
        <dbReference type="ARBA" id="ARBA00005582"/>
    </source>
</evidence>
<keyword evidence="5" id="KW-0479">Metal-binding</keyword>
<evidence type="ECO:0000256" key="16">
    <source>
        <dbReference type="ARBA" id="ARBA00042798"/>
    </source>
</evidence>
<evidence type="ECO:0000256" key="7">
    <source>
        <dbReference type="ARBA" id="ARBA00022801"/>
    </source>
</evidence>
<dbReference type="GO" id="GO:0044715">
    <property type="term" value="F:8-oxo-dGDP phosphatase activity"/>
    <property type="evidence" value="ECO:0007669"/>
    <property type="project" value="TreeGrafter"/>
</dbReference>
<dbReference type="SUPFAM" id="SSF55811">
    <property type="entry name" value="Nudix"/>
    <property type="match status" value="1"/>
</dbReference>
<dbReference type="Pfam" id="PF00293">
    <property type="entry name" value="NUDIX"/>
    <property type="match status" value="1"/>
</dbReference>
<dbReference type="EC" id="3.6.1.55" evidence="12"/>
<comment type="similarity">
    <text evidence="2 17">Belongs to the Nudix hydrolase family.</text>
</comment>
<dbReference type="PROSITE" id="PS51462">
    <property type="entry name" value="NUDIX"/>
    <property type="match status" value="1"/>
</dbReference>
<feature type="domain" description="Nudix hydrolase" evidence="18">
    <location>
        <begin position="1"/>
        <end position="128"/>
    </location>
</feature>
<evidence type="ECO:0000256" key="12">
    <source>
        <dbReference type="ARBA" id="ARBA00038905"/>
    </source>
</evidence>
<accession>A0A2X4R626</accession>
<dbReference type="GO" id="GO:0008413">
    <property type="term" value="F:8-oxo-7,8-dihydroguanosine triphosphate pyrophosphatase activity"/>
    <property type="evidence" value="ECO:0007669"/>
    <property type="project" value="TreeGrafter"/>
</dbReference>
<dbReference type="KEGG" id="hhz:NCTC10839_01589"/>
<keyword evidence="6" id="KW-0227">DNA damage</keyword>
<evidence type="ECO:0000256" key="4">
    <source>
        <dbReference type="ARBA" id="ARBA00022705"/>
    </source>
</evidence>
<evidence type="ECO:0000313" key="20">
    <source>
        <dbReference type="Proteomes" id="UP000248808"/>
    </source>
</evidence>
<evidence type="ECO:0000259" key="18">
    <source>
        <dbReference type="PROSITE" id="PS51462"/>
    </source>
</evidence>
<evidence type="ECO:0000256" key="15">
    <source>
        <dbReference type="ARBA" id="ARBA00041979"/>
    </source>
</evidence>
<organism evidence="19 20">
    <name type="scientific">Haemophilus haemolyticus</name>
    <dbReference type="NCBI Taxonomy" id="726"/>
    <lineage>
        <taxon>Bacteria</taxon>
        <taxon>Pseudomonadati</taxon>
        <taxon>Pseudomonadota</taxon>
        <taxon>Gammaproteobacteria</taxon>
        <taxon>Pasteurellales</taxon>
        <taxon>Pasteurellaceae</taxon>
        <taxon>Haemophilus</taxon>
    </lineage>
</organism>
<evidence type="ECO:0000313" key="19">
    <source>
        <dbReference type="EMBL" id="SQH97669.1"/>
    </source>
</evidence>
<dbReference type="GO" id="GO:0044716">
    <property type="term" value="F:8-oxo-GDP phosphatase activity"/>
    <property type="evidence" value="ECO:0007669"/>
    <property type="project" value="TreeGrafter"/>
</dbReference>
<dbReference type="GO" id="GO:0006260">
    <property type="term" value="P:DNA replication"/>
    <property type="evidence" value="ECO:0007669"/>
    <property type="project" value="UniProtKB-KW"/>
</dbReference>
<keyword evidence="8" id="KW-0460">Magnesium</keyword>
<name>A0A2X4R626_HAEHA</name>
<evidence type="ECO:0000256" key="14">
    <source>
        <dbReference type="ARBA" id="ARBA00041592"/>
    </source>
</evidence>
<comment type="catalytic activity">
    <reaction evidence="11">
        <text>8-oxo-GTP + H2O = 8-oxo-GMP + diphosphate + H(+)</text>
        <dbReference type="Rhea" id="RHEA:67616"/>
        <dbReference type="ChEBI" id="CHEBI:15377"/>
        <dbReference type="ChEBI" id="CHEBI:15378"/>
        <dbReference type="ChEBI" id="CHEBI:33019"/>
        <dbReference type="ChEBI" id="CHEBI:143553"/>
        <dbReference type="ChEBI" id="CHEBI:145694"/>
    </reaction>
</comment>
<dbReference type="PANTHER" id="PTHR47707:SF1">
    <property type="entry name" value="NUDIX HYDROLASE FAMILY PROTEIN"/>
    <property type="match status" value="1"/>
</dbReference>
<evidence type="ECO:0000256" key="13">
    <source>
        <dbReference type="ARBA" id="ARBA00040794"/>
    </source>
</evidence>
<dbReference type="PRINTS" id="PR00502">
    <property type="entry name" value="NUDIXFAMILY"/>
</dbReference>
<comment type="cofactor">
    <cofactor evidence="1">
        <name>Mg(2+)</name>
        <dbReference type="ChEBI" id="CHEBI:18420"/>
    </cofactor>
</comment>
<dbReference type="GO" id="GO:0006281">
    <property type="term" value="P:DNA repair"/>
    <property type="evidence" value="ECO:0007669"/>
    <property type="project" value="UniProtKB-KW"/>
</dbReference>
<dbReference type="InterPro" id="IPR015797">
    <property type="entry name" value="NUDIX_hydrolase-like_dom_sf"/>
</dbReference>
<dbReference type="InterPro" id="IPR047127">
    <property type="entry name" value="MutT-like"/>
</dbReference>
<evidence type="ECO:0000256" key="5">
    <source>
        <dbReference type="ARBA" id="ARBA00022723"/>
    </source>
</evidence>
<keyword evidence="9" id="KW-0234">DNA repair</keyword>
<dbReference type="InterPro" id="IPR020084">
    <property type="entry name" value="NUDIX_hydrolase_CS"/>
</dbReference>
<evidence type="ECO:0000256" key="9">
    <source>
        <dbReference type="ARBA" id="ARBA00023204"/>
    </source>
</evidence>
<evidence type="ECO:0000256" key="8">
    <source>
        <dbReference type="ARBA" id="ARBA00022842"/>
    </source>
</evidence>
<keyword evidence="3" id="KW-0515">Mutator protein</keyword>
<evidence type="ECO:0000256" key="11">
    <source>
        <dbReference type="ARBA" id="ARBA00036904"/>
    </source>
</evidence>
<gene>
    <name evidence="19" type="primary">nudG</name>
    <name evidence="19" type="ORF">NCTC10839_01589</name>
</gene>
<dbReference type="GeneID" id="56958167"/>
<sequence>MNIISVSAGIILNDRKEILLTERISTDKIFSGWEFPGGKLEKDENAEQALIRELKEELNVLVKVKSYCLDVIHHYPNISVNLTAFYCSIVSGELNLIVHKGMKWVKYNELLSYQLLPADIPIAKKIIEDFKNAKN</sequence>
<comment type="catalytic activity">
    <reaction evidence="10">
        <text>8-oxo-dGTP + H2O = 8-oxo-dGMP + diphosphate + H(+)</text>
        <dbReference type="Rhea" id="RHEA:31575"/>
        <dbReference type="ChEBI" id="CHEBI:15377"/>
        <dbReference type="ChEBI" id="CHEBI:15378"/>
        <dbReference type="ChEBI" id="CHEBI:33019"/>
        <dbReference type="ChEBI" id="CHEBI:63224"/>
        <dbReference type="ChEBI" id="CHEBI:77896"/>
        <dbReference type="EC" id="3.6.1.55"/>
    </reaction>
</comment>
<reference evidence="19 20" key="1">
    <citation type="submission" date="2018-06" db="EMBL/GenBank/DDBJ databases">
        <authorList>
            <consortium name="Pathogen Informatics"/>
            <person name="Doyle S."/>
        </authorList>
    </citation>
    <scope>NUCLEOTIDE SEQUENCE [LARGE SCALE GENOMIC DNA]</scope>
    <source>
        <strain evidence="19 20">NCTC10839</strain>
    </source>
</reference>
<dbReference type="InterPro" id="IPR000086">
    <property type="entry name" value="NUDIX_hydrolase_dom"/>
</dbReference>
<evidence type="ECO:0000256" key="1">
    <source>
        <dbReference type="ARBA" id="ARBA00001946"/>
    </source>
</evidence>
<dbReference type="GO" id="GO:0046872">
    <property type="term" value="F:metal ion binding"/>
    <property type="evidence" value="ECO:0007669"/>
    <property type="project" value="UniProtKB-KW"/>
</dbReference>
<keyword evidence="4" id="KW-0235">DNA replication</keyword>
<dbReference type="GO" id="GO:0035539">
    <property type="term" value="F:8-oxo-7,8-dihydrodeoxyguanosine triphosphate pyrophosphatase activity"/>
    <property type="evidence" value="ECO:0007669"/>
    <property type="project" value="UniProtKB-EC"/>
</dbReference>
<dbReference type="PROSITE" id="PS00893">
    <property type="entry name" value="NUDIX_BOX"/>
    <property type="match status" value="1"/>
</dbReference>